<evidence type="ECO:0000256" key="4">
    <source>
        <dbReference type="HAMAP-Rule" id="MF_00689"/>
    </source>
</evidence>
<dbReference type="InterPro" id="IPR007471">
    <property type="entry name" value="N-end_Aminoacyl_Trfase_N"/>
</dbReference>
<dbReference type="NCBIfam" id="NF002342">
    <property type="entry name" value="PRK01305.1-3"/>
    <property type="match status" value="1"/>
</dbReference>
<name>A0ABU9YF32_9PROT</name>
<evidence type="ECO:0000313" key="8">
    <source>
        <dbReference type="Proteomes" id="UP001413721"/>
    </source>
</evidence>
<dbReference type="EC" id="2.3.2.29" evidence="4"/>
<comment type="caution">
    <text evidence="7">The sequence shown here is derived from an EMBL/GenBank/DDBJ whole genome shotgun (WGS) entry which is preliminary data.</text>
</comment>
<evidence type="ECO:0000256" key="1">
    <source>
        <dbReference type="ARBA" id="ARBA00022490"/>
    </source>
</evidence>
<keyword evidence="3 4" id="KW-0012">Acyltransferase</keyword>
<gene>
    <name evidence="4" type="primary">bpt</name>
    <name evidence="7" type="ORF">WG926_03775</name>
</gene>
<dbReference type="NCBIfam" id="NF002341">
    <property type="entry name" value="PRK01305.1-1"/>
    <property type="match status" value="1"/>
</dbReference>
<comment type="function">
    <text evidence="4">Functions in the N-end rule pathway of protein degradation where it conjugates Leu from its aminoacyl-tRNA to the N-termini of proteins containing an N-terminal aspartate or glutamate.</text>
</comment>
<feature type="domain" description="N-end aminoacyl transferase N-terminal" evidence="5">
    <location>
        <begin position="18"/>
        <end position="87"/>
    </location>
</feature>
<accession>A0ABU9YF32</accession>
<evidence type="ECO:0000259" key="6">
    <source>
        <dbReference type="Pfam" id="PF04377"/>
    </source>
</evidence>
<dbReference type="Gene3D" id="3.40.630.30">
    <property type="match status" value="1"/>
</dbReference>
<dbReference type="PIRSF" id="PIRSF037208">
    <property type="entry name" value="ATE_pro_prd"/>
    <property type="match status" value="1"/>
</dbReference>
<dbReference type="GO" id="GO:0004057">
    <property type="term" value="F:arginyl-tRNA--protein transferase activity"/>
    <property type="evidence" value="ECO:0007669"/>
    <property type="project" value="UniProtKB-EC"/>
</dbReference>
<dbReference type="RefSeq" id="WP_345931697.1">
    <property type="nucleotide sequence ID" value="NZ_JBBKTV010000001.1"/>
</dbReference>
<comment type="subcellular location">
    <subcellularLocation>
        <location evidence="4">Cytoplasm</location>
    </subcellularLocation>
</comment>
<dbReference type="PANTHER" id="PTHR21367:SF1">
    <property type="entry name" value="ARGINYL-TRNA--PROTEIN TRANSFERASE 1"/>
    <property type="match status" value="1"/>
</dbReference>
<comment type="similarity">
    <text evidence="4">Belongs to the R-transferase family. Bpt subfamily.</text>
</comment>
<dbReference type="EMBL" id="JBBKTW010000001">
    <property type="protein sequence ID" value="MEN2987409.1"/>
    <property type="molecule type" value="Genomic_DNA"/>
</dbReference>
<dbReference type="NCBIfam" id="NF002346">
    <property type="entry name" value="PRK01305.2-3"/>
    <property type="match status" value="1"/>
</dbReference>
<dbReference type="Pfam" id="PF04377">
    <property type="entry name" value="ATE_C"/>
    <property type="match status" value="1"/>
</dbReference>
<protein>
    <recommendedName>
        <fullName evidence="4">Aspartate/glutamate leucyltransferase</fullName>
        <ecNumber evidence="4">2.3.2.29</ecNumber>
    </recommendedName>
</protein>
<sequence>MREWPHRAQHLFTMTVAHPCPYIDGRLERDVVADLNVPNAQSFYDWLLRSGFRRVQHMAYRPACPGCSACVPVRIRVSGMEPSRSQRTVMRRNADLSHAVAPLVATEEQYALFLRYQRSRHADGEMATMTFHDYRMMVEESPIDTHIVEFRAGDGRLIAVCLTDRVRDGLSAVYKFYDPDESRRSLGTRVVLWHIDRARELGLPYVYLGYWIAESRKMAYKARFTPMEALIDGAWQSLPRRDATTEPR</sequence>
<evidence type="ECO:0000259" key="5">
    <source>
        <dbReference type="Pfam" id="PF04376"/>
    </source>
</evidence>
<comment type="catalytic activity">
    <reaction evidence="4">
        <text>N-terminal L-glutamyl-[protein] + L-leucyl-tRNA(Leu) = N-terminal L-leucyl-L-glutamyl-[protein] + tRNA(Leu) + H(+)</text>
        <dbReference type="Rhea" id="RHEA:50412"/>
        <dbReference type="Rhea" id="RHEA-COMP:9613"/>
        <dbReference type="Rhea" id="RHEA-COMP:9622"/>
        <dbReference type="Rhea" id="RHEA-COMP:12664"/>
        <dbReference type="Rhea" id="RHEA-COMP:12668"/>
        <dbReference type="ChEBI" id="CHEBI:15378"/>
        <dbReference type="ChEBI" id="CHEBI:64721"/>
        <dbReference type="ChEBI" id="CHEBI:78442"/>
        <dbReference type="ChEBI" id="CHEBI:78494"/>
        <dbReference type="ChEBI" id="CHEBI:133041"/>
        <dbReference type="EC" id="2.3.2.29"/>
    </reaction>
</comment>
<dbReference type="Pfam" id="PF04376">
    <property type="entry name" value="ATE_N"/>
    <property type="match status" value="1"/>
</dbReference>
<dbReference type="InterPro" id="IPR016181">
    <property type="entry name" value="Acyl_CoA_acyltransferase"/>
</dbReference>
<dbReference type="InterPro" id="IPR030700">
    <property type="entry name" value="N-end_Aminoacyl_Trfase"/>
</dbReference>
<organism evidence="7 8">
    <name type="scientific">Tistrella arctica</name>
    <dbReference type="NCBI Taxonomy" id="3133430"/>
    <lineage>
        <taxon>Bacteria</taxon>
        <taxon>Pseudomonadati</taxon>
        <taxon>Pseudomonadota</taxon>
        <taxon>Alphaproteobacteria</taxon>
        <taxon>Geminicoccales</taxon>
        <taxon>Geminicoccaceae</taxon>
        <taxon>Tistrella</taxon>
    </lineage>
</organism>
<keyword evidence="2 4" id="KW-0808">Transferase</keyword>
<dbReference type="PANTHER" id="PTHR21367">
    <property type="entry name" value="ARGININE-TRNA-PROTEIN TRANSFERASE 1"/>
    <property type="match status" value="1"/>
</dbReference>
<dbReference type="InterPro" id="IPR007472">
    <property type="entry name" value="N-end_Aminoacyl_Trfase_C"/>
</dbReference>
<proteinExistence type="inferred from homology"/>
<dbReference type="Proteomes" id="UP001413721">
    <property type="component" value="Unassembled WGS sequence"/>
</dbReference>
<evidence type="ECO:0000256" key="2">
    <source>
        <dbReference type="ARBA" id="ARBA00022679"/>
    </source>
</evidence>
<dbReference type="InterPro" id="IPR017138">
    <property type="entry name" value="Asp_Glu_LeuTrfase"/>
</dbReference>
<comment type="catalytic activity">
    <reaction evidence="4">
        <text>N-terminal L-aspartyl-[protein] + L-leucyl-tRNA(Leu) = N-terminal L-leucyl-L-aspartyl-[protein] + tRNA(Leu) + H(+)</text>
        <dbReference type="Rhea" id="RHEA:50420"/>
        <dbReference type="Rhea" id="RHEA-COMP:9613"/>
        <dbReference type="Rhea" id="RHEA-COMP:9622"/>
        <dbReference type="Rhea" id="RHEA-COMP:12669"/>
        <dbReference type="Rhea" id="RHEA-COMP:12674"/>
        <dbReference type="ChEBI" id="CHEBI:15378"/>
        <dbReference type="ChEBI" id="CHEBI:64720"/>
        <dbReference type="ChEBI" id="CHEBI:78442"/>
        <dbReference type="ChEBI" id="CHEBI:78494"/>
        <dbReference type="ChEBI" id="CHEBI:133042"/>
        <dbReference type="EC" id="2.3.2.29"/>
    </reaction>
</comment>
<evidence type="ECO:0000256" key="3">
    <source>
        <dbReference type="ARBA" id="ARBA00023315"/>
    </source>
</evidence>
<reference evidence="7 8" key="1">
    <citation type="submission" date="2024-03" db="EMBL/GenBank/DDBJ databases">
        <title>High-quality draft genome sequencing of Tistrella sp. BH-R2-4.</title>
        <authorList>
            <person name="Dong C."/>
        </authorList>
    </citation>
    <scope>NUCLEOTIDE SEQUENCE [LARGE SCALE GENOMIC DNA]</scope>
    <source>
        <strain evidence="7 8">BH-R2-4</strain>
    </source>
</reference>
<keyword evidence="1 4" id="KW-0963">Cytoplasm</keyword>
<keyword evidence="8" id="KW-1185">Reference proteome</keyword>
<evidence type="ECO:0000313" key="7">
    <source>
        <dbReference type="EMBL" id="MEN2987409.1"/>
    </source>
</evidence>
<dbReference type="NCBIfam" id="NF002343">
    <property type="entry name" value="PRK01305.1-4"/>
    <property type="match status" value="1"/>
</dbReference>
<feature type="domain" description="N-end rule aminoacyl transferase C-terminal" evidence="6">
    <location>
        <begin position="108"/>
        <end position="230"/>
    </location>
</feature>
<dbReference type="SUPFAM" id="SSF55729">
    <property type="entry name" value="Acyl-CoA N-acyltransferases (Nat)"/>
    <property type="match status" value="1"/>
</dbReference>
<dbReference type="HAMAP" id="MF_00689">
    <property type="entry name" value="Bpt"/>
    <property type="match status" value="1"/>
</dbReference>